<protein>
    <submittedName>
        <fullName evidence="1">Uncharacterized protein</fullName>
    </submittedName>
</protein>
<organism evidence="1">
    <name type="scientific">uncultured Rubrobacteraceae bacterium</name>
    <dbReference type="NCBI Taxonomy" id="349277"/>
    <lineage>
        <taxon>Bacteria</taxon>
        <taxon>Bacillati</taxon>
        <taxon>Actinomycetota</taxon>
        <taxon>Rubrobacteria</taxon>
        <taxon>Rubrobacterales</taxon>
        <taxon>Rubrobacteraceae</taxon>
        <taxon>environmental samples</taxon>
    </lineage>
</organism>
<accession>A0A6J4Q9P0</accession>
<dbReference type="EMBL" id="CADCVA010000310">
    <property type="protein sequence ID" value="CAA9434306.1"/>
    <property type="molecule type" value="Genomic_DNA"/>
</dbReference>
<name>A0A6J4Q9P0_9ACTN</name>
<gene>
    <name evidence="1" type="ORF">AVDCRST_MAG82-2348</name>
</gene>
<proteinExistence type="predicted"/>
<evidence type="ECO:0000313" key="1">
    <source>
        <dbReference type="EMBL" id="CAA9434306.1"/>
    </source>
</evidence>
<dbReference type="AlphaFoldDB" id="A0A6J4Q9P0"/>
<sequence length="37" mass="3925">MFLGWGLFPVMVLENGIIGLFNLPKIALARAPLGGTP</sequence>
<reference evidence="1" key="1">
    <citation type="submission" date="2020-02" db="EMBL/GenBank/DDBJ databases">
        <authorList>
            <person name="Meier V. D."/>
        </authorList>
    </citation>
    <scope>NUCLEOTIDE SEQUENCE</scope>
    <source>
        <strain evidence="1">AVDCRST_MAG82</strain>
    </source>
</reference>